<protein>
    <submittedName>
        <fullName evidence="10">Efflux RND transporter periplasmic adaptor subunit</fullName>
    </submittedName>
</protein>
<sequence>MFRHVLPVALPLAFILSLTACGNGEQAKPTARPAMVVQPVPAGDITEAYPGEVRARHEPELAFRIGGKVSKRLVEMGERVKKDQPLAELDPQDVRLQLEAIRAQVAAAEANLQTVRSEYTRYRTLLDRGLVSRSQFDNVENIYRAGEARMKQVRAEYDVARNQTGYAVLRAPQDGVISARRVEVGQVVAAGQTVFTIAADGDREVSISFPEHAIERFRIGEKVSVELWSQQGRRFSGHIRELAPAADPQSRTFAARVAFDDAKVPAELGQSARVYIQANGVVPLSVPLSALTAEGGKAYVWVVDPATSTLKRRPVRVGPYAEDRVPVLEGLAADEWVVAAGVQVLREGQEVRPVDRENRSVKLVAKE</sequence>
<dbReference type="Proteomes" id="UP000669060">
    <property type="component" value="Unassembled WGS sequence"/>
</dbReference>
<evidence type="ECO:0000259" key="7">
    <source>
        <dbReference type="Pfam" id="PF25917"/>
    </source>
</evidence>
<dbReference type="Pfam" id="PF25954">
    <property type="entry name" value="Beta-barrel_RND_2"/>
    <property type="match status" value="1"/>
</dbReference>
<evidence type="ECO:0000259" key="9">
    <source>
        <dbReference type="Pfam" id="PF25967"/>
    </source>
</evidence>
<dbReference type="PROSITE" id="PS51257">
    <property type="entry name" value="PROKAR_LIPOPROTEIN"/>
    <property type="match status" value="1"/>
</dbReference>
<feature type="chain" id="PRO_5045481362" evidence="5">
    <location>
        <begin position="23"/>
        <end position="367"/>
    </location>
</feature>
<proteinExistence type="inferred from homology"/>
<dbReference type="Pfam" id="PF25876">
    <property type="entry name" value="HH_MFP_RND"/>
    <property type="match status" value="1"/>
</dbReference>
<reference evidence="10 11" key="1">
    <citation type="submission" date="2020-12" db="EMBL/GenBank/DDBJ databases">
        <title>Pseudomonas schmalbachii sp. nov. isolated from millipede gut.</title>
        <authorList>
            <person name="Shelomi M."/>
        </authorList>
    </citation>
    <scope>NUCLEOTIDE SEQUENCE [LARGE SCALE GENOMIC DNA]</scope>
    <source>
        <strain evidence="10 11">Milli4</strain>
    </source>
</reference>
<evidence type="ECO:0000256" key="1">
    <source>
        <dbReference type="ARBA" id="ARBA00004196"/>
    </source>
</evidence>
<gene>
    <name evidence="10" type="ORF">JFY56_13935</name>
</gene>
<dbReference type="InterPro" id="IPR058792">
    <property type="entry name" value="Beta-barrel_RND_2"/>
</dbReference>
<dbReference type="Gene3D" id="1.10.287.470">
    <property type="entry name" value="Helix hairpin bin"/>
    <property type="match status" value="1"/>
</dbReference>
<dbReference type="PANTHER" id="PTHR30469:SF15">
    <property type="entry name" value="HLYD FAMILY OF SECRETION PROTEINS"/>
    <property type="match status" value="1"/>
</dbReference>
<comment type="caution">
    <text evidence="10">The sequence shown here is derived from an EMBL/GenBank/DDBJ whole genome shotgun (WGS) entry which is preliminary data.</text>
</comment>
<comment type="similarity">
    <text evidence="2">Belongs to the membrane fusion protein (MFP) (TC 8.A.1) family.</text>
</comment>
<dbReference type="RefSeq" id="WP_208314376.1">
    <property type="nucleotide sequence ID" value="NZ_JAELYA010000005.1"/>
</dbReference>
<name>A0ABS3TUH1_9PSED</name>
<dbReference type="InterPro" id="IPR058624">
    <property type="entry name" value="MdtA-like_HH"/>
</dbReference>
<dbReference type="Gene3D" id="2.40.50.100">
    <property type="match status" value="1"/>
</dbReference>
<feature type="domain" description="Multidrug resistance protein MdtA-like alpha-helical hairpin" evidence="6">
    <location>
        <begin position="98"/>
        <end position="166"/>
    </location>
</feature>
<dbReference type="EMBL" id="JAELYA010000005">
    <property type="protein sequence ID" value="MBO3276330.1"/>
    <property type="molecule type" value="Genomic_DNA"/>
</dbReference>
<feature type="signal peptide" evidence="5">
    <location>
        <begin position="1"/>
        <end position="22"/>
    </location>
</feature>
<comment type="subcellular location">
    <subcellularLocation>
        <location evidence="1">Cell envelope</location>
    </subcellularLocation>
</comment>
<evidence type="ECO:0000313" key="10">
    <source>
        <dbReference type="EMBL" id="MBO3276330.1"/>
    </source>
</evidence>
<dbReference type="Pfam" id="PF25967">
    <property type="entry name" value="RND-MFP_C"/>
    <property type="match status" value="1"/>
</dbReference>
<keyword evidence="5" id="KW-0732">Signal</keyword>
<evidence type="ECO:0000256" key="3">
    <source>
        <dbReference type="ARBA" id="ARBA00022448"/>
    </source>
</evidence>
<dbReference type="Gene3D" id="2.40.30.170">
    <property type="match status" value="1"/>
</dbReference>
<dbReference type="InterPro" id="IPR006143">
    <property type="entry name" value="RND_pump_MFP"/>
</dbReference>
<keyword evidence="3" id="KW-0813">Transport</keyword>
<dbReference type="PANTHER" id="PTHR30469">
    <property type="entry name" value="MULTIDRUG RESISTANCE PROTEIN MDTA"/>
    <property type="match status" value="1"/>
</dbReference>
<evidence type="ECO:0000259" key="8">
    <source>
        <dbReference type="Pfam" id="PF25954"/>
    </source>
</evidence>
<dbReference type="Gene3D" id="2.40.420.20">
    <property type="match status" value="1"/>
</dbReference>
<feature type="domain" description="Multidrug resistance protein MdtA-like barrel-sandwich hybrid" evidence="7">
    <location>
        <begin position="64"/>
        <end position="197"/>
    </location>
</feature>
<keyword evidence="11" id="KW-1185">Reference proteome</keyword>
<dbReference type="NCBIfam" id="TIGR01730">
    <property type="entry name" value="RND_mfp"/>
    <property type="match status" value="1"/>
</dbReference>
<dbReference type="SUPFAM" id="SSF111369">
    <property type="entry name" value="HlyD-like secretion proteins"/>
    <property type="match status" value="1"/>
</dbReference>
<evidence type="ECO:0000256" key="5">
    <source>
        <dbReference type="SAM" id="SignalP"/>
    </source>
</evidence>
<dbReference type="InterPro" id="IPR058625">
    <property type="entry name" value="MdtA-like_BSH"/>
</dbReference>
<feature type="domain" description="CusB-like beta-barrel" evidence="8">
    <location>
        <begin position="206"/>
        <end position="277"/>
    </location>
</feature>
<accession>A0ABS3TUH1</accession>
<evidence type="ECO:0000256" key="4">
    <source>
        <dbReference type="ARBA" id="ARBA00023054"/>
    </source>
</evidence>
<feature type="domain" description="Multidrug resistance protein MdtA-like C-terminal permuted SH3" evidence="9">
    <location>
        <begin position="286"/>
        <end position="343"/>
    </location>
</feature>
<organism evidence="10 11">
    <name type="scientific">Pseudomonas schmalbachii</name>
    <dbReference type="NCBI Taxonomy" id="2816993"/>
    <lineage>
        <taxon>Bacteria</taxon>
        <taxon>Pseudomonadati</taxon>
        <taxon>Pseudomonadota</taxon>
        <taxon>Gammaproteobacteria</taxon>
        <taxon>Pseudomonadales</taxon>
        <taxon>Pseudomonadaceae</taxon>
        <taxon>Pseudomonas</taxon>
    </lineage>
</organism>
<dbReference type="InterPro" id="IPR058627">
    <property type="entry name" value="MdtA-like_C"/>
</dbReference>
<dbReference type="Pfam" id="PF25917">
    <property type="entry name" value="BSH_RND"/>
    <property type="match status" value="1"/>
</dbReference>
<evidence type="ECO:0000256" key="2">
    <source>
        <dbReference type="ARBA" id="ARBA00009477"/>
    </source>
</evidence>
<evidence type="ECO:0000313" key="11">
    <source>
        <dbReference type="Proteomes" id="UP000669060"/>
    </source>
</evidence>
<evidence type="ECO:0000259" key="6">
    <source>
        <dbReference type="Pfam" id="PF25876"/>
    </source>
</evidence>
<keyword evidence="4" id="KW-0175">Coiled coil</keyword>